<feature type="transmembrane region" description="Helical" evidence="1">
    <location>
        <begin position="70"/>
        <end position="90"/>
    </location>
</feature>
<keyword evidence="2" id="KW-0645">Protease</keyword>
<dbReference type="SUPFAM" id="SSF50630">
    <property type="entry name" value="Acid proteases"/>
    <property type="match status" value="1"/>
</dbReference>
<organism evidence="2 3">
    <name type="scientific">Stappia taiwanensis</name>
    <dbReference type="NCBI Taxonomy" id="992267"/>
    <lineage>
        <taxon>Bacteria</taxon>
        <taxon>Pseudomonadati</taxon>
        <taxon>Pseudomonadota</taxon>
        <taxon>Alphaproteobacteria</taxon>
        <taxon>Hyphomicrobiales</taxon>
        <taxon>Stappiaceae</taxon>
        <taxon>Stappia</taxon>
    </lineage>
</organism>
<comment type="caution">
    <text evidence="2">The sequence shown here is derived from an EMBL/GenBank/DDBJ whole genome shotgun (WGS) entry which is preliminary data.</text>
</comment>
<dbReference type="RefSeq" id="WP_181758323.1">
    <property type="nucleotide sequence ID" value="NZ_BMCR01000001.1"/>
</dbReference>
<dbReference type="InterPro" id="IPR001969">
    <property type="entry name" value="Aspartic_peptidase_AS"/>
</dbReference>
<dbReference type="PROSITE" id="PS00141">
    <property type="entry name" value="ASP_PROTEASE"/>
    <property type="match status" value="1"/>
</dbReference>
<proteinExistence type="predicted"/>
<dbReference type="InterPro" id="IPR034122">
    <property type="entry name" value="Retropepsin-like_bacterial"/>
</dbReference>
<dbReference type="GO" id="GO:0006508">
    <property type="term" value="P:proteolysis"/>
    <property type="evidence" value="ECO:0007669"/>
    <property type="project" value="UniProtKB-KW"/>
</dbReference>
<keyword evidence="1" id="KW-0812">Transmembrane</keyword>
<dbReference type="CDD" id="cd05483">
    <property type="entry name" value="retropepsin_like_bacteria"/>
    <property type="match status" value="1"/>
</dbReference>
<keyword evidence="2" id="KW-0378">Hydrolase</keyword>
<dbReference type="NCBIfam" id="TIGR02281">
    <property type="entry name" value="clan_AA_DTGA"/>
    <property type="match status" value="1"/>
</dbReference>
<keyword evidence="1" id="KW-0472">Membrane</keyword>
<sequence length="237" mass="25006">MFRGKLAGTLVVALLIVVMLGALIAFFSSAPAPGGTIDLSDKGPRMVALIALLVVFLGSLLAAPPSIPTLLRSVVIWCSLALLLVAGYSYRSELETVGRRMLATLMPGLAVSDAGGTITVVRDRSRHYRIQAQVNGAPVTFMFDTGASALTLTHADAQAAGFDTARLSYTVPVSTANGMAQVAVVRIDSLSIGTLTLTDLRAYVARDGALETSLFGMSALDRLKSWRVEGDRLLLEP</sequence>
<accession>A0A838XNC0</accession>
<feature type="transmembrane region" description="Helical" evidence="1">
    <location>
        <begin position="46"/>
        <end position="63"/>
    </location>
</feature>
<evidence type="ECO:0000313" key="3">
    <source>
        <dbReference type="Proteomes" id="UP000559404"/>
    </source>
</evidence>
<dbReference type="EMBL" id="JACEON010000001">
    <property type="protein sequence ID" value="MBA4610126.1"/>
    <property type="molecule type" value="Genomic_DNA"/>
</dbReference>
<protein>
    <submittedName>
        <fullName evidence="2">TIGR02281 family clan AA aspartic protease</fullName>
        <ecNumber evidence="2">3.4.23.-</ecNumber>
    </submittedName>
</protein>
<gene>
    <name evidence="2" type="ORF">H1W37_00570</name>
</gene>
<dbReference type="EC" id="3.4.23.-" evidence="2"/>
<name>A0A838XNC0_9HYPH</name>
<dbReference type="InterPro" id="IPR011969">
    <property type="entry name" value="Clan_AA_Asp_peptidase_C"/>
</dbReference>
<reference evidence="2 3" key="2">
    <citation type="submission" date="2020-08" db="EMBL/GenBank/DDBJ databases">
        <title>Stappia taiwanensis sp. nov., isolated from a coastal thermal spring.</title>
        <authorList>
            <person name="Kampfer P."/>
        </authorList>
    </citation>
    <scope>NUCLEOTIDE SEQUENCE [LARGE SCALE GENOMIC DNA]</scope>
    <source>
        <strain evidence="2 3">DSM 23284</strain>
    </source>
</reference>
<evidence type="ECO:0000256" key="1">
    <source>
        <dbReference type="SAM" id="Phobius"/>
    </source>
</evidence>
<dbReference type="GO" id="GO:0004190">
    <property type="term" value="F:aspartic-type endopeptidase activity"/>
    <property type="evidence" value="ECO:0007669"/>
    <property type="project" value="InterPro"/>
</dbReference>
<dbReference type="InterPro" id="IPR021109">
    <property type="entry name" value="Peptidase_aspartic_dom_sf"/>
</dbReference>
<evidence type="ECO:0000313" key="2">
    <source>
        <dbReference type="EMBL" id="MBA4610126.1"/>
    </source>
</evidence>
<dbReference type="Proteomes" id="UP000559404">
    <property type="component" value="Unassembled WGS sequence"/>
</dbReference>
<feature type="transmembrane region" description="Helical" evidence="1">
    <location>
        <begin position="7"/>
        <end position="26"/>
    </location>
</feature>
<keyword evidence="1" id="KW-1133">Transmembrane helix</keyword>
<keyword evidence="3" id="KW-1185">Reference proteome</keyword>
<dbReference type="AlphaFoldDB" id="A0A838XNC0"/>
<reference evidence="2 3" key="1">
    <citation type="submission" date="2020-07" db="EMBL/GenBank/DDBJ databases">
        <authorList>
            <person name="Li M."/>
        </authorList>
    </citation>
    <scope>NUCLEOTIDE SEQUENCE [LARGE SCALE GENOMIC DNA]</scope>
    <source>
        <strain evidence="2 3">DSM 23284</strain>
    </source>
</reference>
<dbReference type="Gene3D" id="2.40.70.10">
    <property type="entry name" value="Acid Proteases"/>
    <property type="match status" value="1"/>
</dbReference>
<dbReference type="Pfam" id="PF13650">
    <property type="entry name" value="Asp_protease_2"/>
    <property type="match status" value="1"/>
</dbReference>